<keyword evidence="2" id="KW-1185">Reference proteome</keyword>
<reference evidence="2" key="1">
    <citation type="submission" date="2017-05" db="EMBL/GenBank/DDBJ databases">
        <authorList>
            <person name="Sharma S."/>
            <person name="Sidhu C."/>
            <person name="Pinnaka A.K."/>
        </authorList>
    </citation>
    <scope>NUCLEOTIDE SEQUENCE [LARGE SCALE GENOMIC DNA]</scope>
    <source>
        <strain evidence="2">AK93</strain>
    </source>
</reference>
<evidence type="ECO:0008006" key="3">
    <source>
        <dbReference type="Google" id="ProtNLM"/>
    </source>
</evidence>
<name>A0A3E0WKE3_9GAMM</name>
<dbReference type="Proteomes" id="UP000256763">
    <property type="component" value="Unassembled WGS sequence"/>
</dbReference>
<dbReference type="OrthoDB" id="7870498at2"/>
<dbReference type="Pfam" id="PF10636">
    <property type="entry name" value="hemP"/>
    <property type="match status" value="1"/>
</dbReference>
<comment type="caution">
    <text evidence="1">The sequence shown here is derived from an EMBL/GenBank/DDBJ whole genome shotgun (WGS) entry which is preliminary data.</text>
</comment>
<dbReference type="RefSeq" id="WP_116303857.1">
    <property type="nucleotide sequence ID" value="NZ_NFZV01000031.1"/>
</dbReference>
<dbReference type="InterPro" id="IPR019600">
    <property type="entry name" value="Hemin_uptake_protein_HemP"/>
</dbReference>
<evidence type="ECO:0000313" key="1">
    <source>
        <dbReference type="EMBL" id="RFA32436.1"/>
    </source>
</evidence>
<dbReference type="Gene3D" id="2.10.70.10">
    <property type="entry name" value="Complement Module, domain 1"/>
    <property type="match status" value="1"/>
</dbReference>
<sequence>MKEGQQVSVPPRSGACEQVIRSQDLLQGRREVYIRHGETLYRLQATSNGKLILIK</sequence>
<organism evidence="1 2">
    <name type="scientific">Alkalilimnicola ehrlichii</name>
    <dbReference type="NCBI Taxonomy" id="351052"/>
    <lineage>
        <taxon>Bacteria</taxon>
        <taxon>Pseudomonadati</taxon>
        <taxon>Pseudomonadota</taxon>
        <taxon>Gammaproteobacteria</taxon>
        <taxon>Chromatiales</taxon>
        <taxon>Ectothiorhodospiraceae</taxon>
        <taxon>Alkalilimnicola</taxon>
    </lineage>
</organism>
<evidence type="ECO:0000313" key="2">
    <source>
        <dbReference type="Proteomes" id="UP000256763"/>
    </source>
</evidence>
<gene>
    <name evidence="1" type="ORF">CAL65_19750</name>
</gene>
<accession>A0A3E0WKE3</accession>
<protein>
    <recommendedName>
        <fullName evidence="3">Hemin uptake protein HemP</fullName>
    </recommendedName>
</protein>
<dbReference type="EMBL" id="NFZW01000029">
    <property type="protein sequence ID" value="RFA32436.1"/>
    <property type="molecule type" value="Genomic_DNA"/>
</dbReference>
<dbReference type="AlphaFoldDB" id="A0A3E0WKE3"/>
<proteinExistence type="predicted"/>